<evidence type="ECO:0000256" key="1">
    <source>
        <dbReference type="SAM" id="MobiDB-lite"/>
    </source>
</evidence>
<reference evidence="2 3" key="1">
    <citation type="journal article" date="2013" name="Mar. Genomics">
        <title>Expression of sulfatases in Rhodopirellula baltica and the diversity of sulfatases in the genus Rhodopirellula.</title>
        <authorList>
            <person name="Wegner C.E."/>
            <person name="Richter-Heitmann T."/>
            <person name="Klindworth A."/>
            <person name="Klockow C."/>
            <person name="Richter M."/>
            <person name="Achstetter T."/>
            <person name="Glockner F.O."/>
            <person name="Harder J."/>
        </authorList>
    </citation>
    <scope>NUCLEOTIDE SEQUENCE [LARGE SCALE GENOMIC DNA]</scope>
    <source>
        <strain evidence="2 3">SWK14</strain>
    </source>
</reference>
<feature type="region of interest" description="Disordered" evidence="1">
    <location>
        <begin position="16"/>
        <end position="36"/>
    </location>
</feature>
<organism evidence="2 3">
    <name type="scientific">Rhodopirellula baltica SWK14</name>
    <dbReference type="NCBI Taxonomy" id="993516"/>
    <lineage>
        <taxon>Bacteria</taxon>
        <taxon>Pseudomonadati</taxon>
        <taxon>Planctomycetota</taxon>
        <taxon>Planctomycetia</taxon>
        <taxon>Pirellulales</taxon>
        <taxon>Pirellulaceae</taxon>
        <taxon>Rhodopirellula</taxon>
    </lineage>
</organism>
<gene>
    <name evidence="2" type="ORF">RBSWK_00841</name>
</gene>
<accession>L7CMG3</accession>
<protein>
    <submittedName>
        <fullName evidence="2">Uncharacterized protein</fullName>
    </submittedName>
</protein>
<dbReference type="AlphaFoldDB" id="L7CMG3"/>
<sequence length="60" mass="6452">MEVSIDDRLPIIRALPPANAQADRRSNNARTPSIKYGNSLSSFKECAAPHHPPIGEGNAV</sequence>
<dbReference type="PATRIC" id="fig|993516.3.peg.894"/>
<evidence type="ECO:0000313" key="3">
    <source>
        <dbReference type="Proteomes" id="UP000010959"/>
    </source>
</evidence>
<proteinExistence type="predicted"/>
<comment type="caution">
    <text evidence="2">The sequence shown here is derived from an EMBL/GenBank/DDBJ whole genome shotgun (WGS) entry which is preliminary data.</text>
</comment>
<dbReference type="Proteomes" id="UP000010959">
    <property type="component" value="Unassembled WGS sequence"/>
</dbReference>
<evidence type="ECO:0000313" key="2">
    <source>
        <dbReference type="EMBL" id="ELP35173.1"/>
    </source>
</evidence>
<name>L7CMG3_RHOBT</name>
<dbReference type="EMBL" id="AMWG01000020">
    <property type="protein sequence ID" value="ELP35173.1"/>
    <property type="molecule type" value="Genomic_DNA"/>
</dbReference>